<evidence type="ECO:0000313" key="2">
    <source>
        <dbReference type="Proteomes" id="UP000814033"/>
    </source>
</evidence>
<reference evidence="1" key="2">
    <citation type="journal article" date="2022" name="New Phytol.">
        <title>Evolutionary transition to the ectomycorrhizal habit in the genomes of a hyperdiverse lineage of mushroom-forming fungi.</title>
        <authorList>
            <person name="Looney B."/>
            <person name="Miyauchi S."/>
            <person name="Morin E."/>
            <person name="Drula E."/>
            <person name="Courty P.E."/>
            <person name="Kohler A."/>
            <person name="Kuo A."/>
            <person name="LaButti K."/>
            <person name="Pangilinan J."/>
            <person name="Lipzen A."/>
            <person name="Riley R."/>
            <person name="Andreopoulos W."/>
            <person name="He G."/>
            <person name="Johnson J."/>
            <person name="Nolan M."/>
            <person name="Tritt A."/>
            <person name="Barry K.W."/>
            <person name="Grigoriev I.V."/>
            <person name="Nagy L.G."/>
            <person name="Hibbett D."/>
            <person name="Henrissat B."/>
            <person name="Matheny P.B."/>
            <person name="Labbe J."/>
            <person name="Martin F.M."/>
        </authorList>
    </citation>
    <scope>NUCLEOTIDE SEQUENCE</scope>
    <source>
        <strain evidence="1">FP105234-sp</strain>
    </source>
</reference>
<dbReference type="Proteomes" id="UP000814033">
    <property type="component" value="Unassembled WGS sequence"/>
</dbReference>
<keyword evidence="2" id="KW-1185">Reference proteome</keyword>
<gene>
    <name evidence="1" type="ORF">FA95DRAFT_1563164</name>
</gene>
<organism evidence="1 2">
    <name type="scientific">Auriscalpium vulgare</name>
    <dbReference type="NCBI Taxonomy" id="40419"/>
    <lineage>
        <taxon>Eukaryota</taxon>
        <taxon>Fungi</taxon>
        <taxon>Dikarya</taxon>
        <taxon>Basidiomycota</taxon>
        <taxon>Agaricomycotina</taxon>
        <taxon>Agaricomycetes</taxon>
        <taxon>Russulales</taxon>
        <taxon>Auriscalpiaceae</taxon>
        <taxon>Auriscalpium</taxon>
    </lineage>
</organism>
<reference evidence="1" key="1">
    <citation type="submission" date="2021-02" db="EMBL/GenBank/DDBJ databases">
        <authorList>
            <consortium name="DOE Joint Genome Institute"/>
            <person name="Ahrendt S."/>
            <person name="Looney B.P."/>
            <person name="Miyauchi S."/>
            <person name="Morin E."/>
            <person name="Drula E."/>
            <person name="Courty P.E."/>
            <person name="Chicoki N."/>
            <person name="Fauchery L."/>
            <person name="Kohler A."/>
            <person name="Kuo A."/>
            <person name="Labutti K."/>
            <person name="Pangilinan J."/>
            <person name="Lipzen A."/>
            <person name="Riley R."/>
            <person name="Andreopoulos W."/>
            <person name="He G."/>
            <person name="Johnson J."/>
            <person name="Barry K.W."/>
            <person name="Grigoriev I.V."/>
            <person name="Nagy L."/>
            <person name="Hibbett D."/>
            <person name="Henrissat B."/>
            <person name="Matheny P.B."/>
            <person name="Labbe J."/>
            <person name="Martin F."/>
        </authorList>
    </citation>
    <scope>NUCLEOTIDE SEQUENCE</scope>
    <source>
        <strain evidence="1">FP105234-sp</strain>
    </source>
</reference>
<dbReference type="EMBL" id="MU276012">
    <property type="protein sequence ID" value="KAI0043573.1"/>
    <property type="molecule type" value="Genomic_DNA"/>
</dbReference>
<accession>A0ACB8RHJ3</accession>
<comment type="caution">
    <text evidence="1">The sequence shown here is derived from an EMBL/GenBank/DDBJ whole genome shotgun (WGS) entry which is preliminary data.</text>
</comment>
<protein>
    <submittedName>
        <fullName evidence="1">Uncharacterized protein</fullName>
    </submittedName>
</protein>
<evidence type="ECO:0000313" key="1">
    <source>
        <dbReference type="EMBL" id="KAI0043573.1"/>
    </source>
</evidence>
<sequence>MRAPHIGSSAHQSRLTLSSQLAALHRPARADFEEGPSSSLCSNNLGAISLQLCAVDPVLLCIPLSTLVYEA</sequence>
<proteinExistence type="predicted"/>
<name>A0ACB8RHJ3_9AGAM</name>